<dbReference type="EMBL" id="CAJVPL010002452">
    <property type="protein sequence ID" value="CAG8610833.1"/>
    <property type="molecule type" value="Genomic_DNA"/>
</dbReference>
<name>A0A9N9GJQ8_9GLOM</name>
<feature type="compositionally biased region" description="Polar residues" evidence="1">
    <location>
        <begin position="22"/>
        <end position="33"/>
    </location>
</feature>
<feature type="compositionally biased region" description="Basic and acidic residues" evidence="1">
    <location>
        <begin position="11"/>
        <end position="21"/>
    </location>
</feature>
<feature type="region of interest" description="Disordered" evidence="1">
    <location>
        <begin position="111"/>
        <end position="151"/>
    </location>
</feature>
<evidence type="ECO:0000256" key="1">
    <source>
        <dbReference type="SAM" id="MobiDB-lite"/>
    </source>
</evidence>
<protein>
    <submittedName>
        <fullName evidence="2">3763_t:CDS:1</fullName>
    </submittedName>
</protein>
<sequence>MPRVKQKFTKTRRESRNDNWKSSRQSSLNTQSTEYEEAWERLYRKVEKNQTLLEKDKMKNETPSQKFGANQRKVQITTYQEFKNANFWGQSVSIIYTGRSTIDELIERFENPTRSAENDESYQSSLEKDSRSNRSIQPIRNEETMSTESFKSVEKWISELPEVTDDYYNDSKNPEEI</sequence>
<dbReference type="OrthoDB" id="10597982at2759"/>
<feature type="region of interest" description="Disordered" evidence="1">
    <location>
        <begin position="50"/>
        <end position="69"/>
    </location>
</feature>
<accession>A0A9N9GJQ8</accession>
<feature type="compositionally biased region" description="Polar residues" evidence="1">
    <location>
        <begin position="133"/>
        <end position="150"/>
    </location>
</feature>
<gene>
    <name evidence="2" type="ORF">AGERDE_LOCUS9582</name>
</gene>
<proteinExistence type="predicted"/>
<reference evidence="2" key="1">
    <citation type="submission" date="2021-06" db="EMBL/GenBank/DDBJ databases">
        <authorList>
            <person name="Kallberg Y."/>
            <person name="Tangrot J."/>
            <person name="Rosling A."/>
        </authorList>
    </citation>
    <scope>NUCLEOTIDE SEQUENCE</scope>
    <source>
        <strain evidence="2">MT106</strain>
    </source>
</reference>
<comment type="caution">
    <text evidence="2">The sequence shown here is derived from an EMBL/GenBank/DDBJ whole genome shotgun (WGS) entry which is preliminary data.</text>
</comment>
<organism evidence="2 3">
    <name type="scientific">Ambispora gerdemannii</name>
    <dbReference type="NCBI Taxonomy" id="144530"/>
    <lineage>
        <taxon>Eukaryota</taxon>
        <taxon>Fungi</taxon>
        <taxon>Fungi incertae sedis</taxon>
        <taxon>Mucoromycota</taxon>
        <taxon>Glomeromycotina</taxon>
        <taxon>Glomeromycetes</taxon>
        <taxon>Archaeosporales</taxon>
        <taxon>Ambisporaceae</taxon>
        <taxon>Ambispora</taxon>
    </lineage>
</organism>
<dbReference type="AlphaFoldDB" id="A0A9N9GJQ8"/>
<feature type="compositionally biased region" description="Basic residues" evidence="1">
    <location>
        <begin position="1"/>
        <end position="10"/>
    </location>
</feature>
<feature type="region of interest" description="Disordered" evidence="1">
    <location>
        <begin position="1"/>
        <end position="35"/>
    </location>
</feature>
<evidence type="ECO:0000313" key="2">
    <source>
        <dbReference type="EMBL" id="CAG8610833.1"/>
    </source>
</evidence>
<keyword evidence="3" id="KW-1185">Reference proteome</keyword>
<feature type="compositionally biased region" description="Basic and acidic residues" evidence="1">
    <location>
        <begin position="50"/>
        <end position="60"/>
    </location>
</feature>
<evidence type="ECO:0000313" key="3">
    <source>
        <dbReference type="Proteomes" id="UP000789831"/>
    </source>
</evidence>
<dbReference type="Proteomes" id="UP000789831">
    <property type="component" value="Unassembled WGS sequence"/>
</dbReference>